<dbReference type="EMBL" id="AUZZ01007525">
    <property type="protein sequence ID" value="EQD42208.1"/>
    <property type="molecule type" value="Genomic_DNA"/>
</dbReference>
<reference evidence="1" key="1">
    <citation type="submission" date="2013-08" db="EMBL/GenBank/DDBJ databases">
        <authorList>
            <person name="Mendez C."/>
            <person name="Richter M."/>
            <person name="Ferrer M."/>
            <person name="Sanchez J."/>
        </authorList>
    </citation>
    <scope>NUCLEOTIDE SEQUENCE</scope>
</reference>
<feature type="non-terminal residue" evidence="1">
    <location>
        <position position="86"/>
    </location>
</feature>
<reference evidence="1" key="2">
    <citation type="journal article" date="2014" name="ISME J.">
        <title>Microbial stratification in low pH oxic and suboxic macroscopic growths along an acid mine drainage.</title>
        <authorList>
            <person name="Mendez-Garcia C."/>
            <person name="Mesa V."/>
            <person name="Sprenger R.R."/>
            <person name="Richter M."/>
            <person name="Diez M.S."/>
            <person name="Solano J."/>
            <person name="Bargiela R."/>
            <person name="Golyshina O.V."/>
            <person name="Manteca A."/>
            <person name="Ramos J.L."/>
            <person name="Gallego J.R."/>
            <person name="Llorente I."/>
            <person name="Martins Dos Santos V.A."/>
            <person name="Jensen O.N."/>
            <person name="Pelaez A.I."/>
            <person name="Sanchez J."/>
            <person name="Ferrer M."/>
        </authorList>
    </citation>
    <scope>NUCLEOTIDE SEQUENCE</scope>
</reference>
<protein>
    <submittedName>
        <fullName evidence="1">Secreted protein</fullName>
    </submittedName>
</protein>
<name>T0ZAV9_9ZZZZ</name>
<evidence type="ECO:0000313" key="1">
    <source>
        <dbReference type="EMBL" id="EQD42208.1"/>
    </source>
</evidence>
<organism evidence="1">
    <name type="scientific">mine drainage metagenome</name>
    <dbReference type="NCBI Taxonomy" id="410659"/>
    <lineage>
        <taxon>unclassified sequences</taxon>
        <taxon>metagenomes</taxon>
        <taxon>ecological metagenomes</taxon>
    </lineage>
</organism>
<comment type="caution">
    <text evidence="1">The sequence shown here is derived from an EMBL/GenBank/DDBJ whole genome shotgun (WGS) entry which is preliminary data.</text>
</comment>
<sequence length="86" mass="9372">MRHATRFRVALAVVAAVMLAPAARAVPSFSRQTGMACAACHTVFPELTPFGREFKANGYVLDNLRQVRAVSSTRQQLLSLSQLPTL</sequence>
<accession>T0ZAV9</accession>
<gene>
    <name evidence="1" type="ORF">B2A_10432</name>
</gene>
<proteinExistence type="predicted"/>
<dbReference type="AlphaFoldDB" id="T0ZAV9"/>